<evidence type="ECO:0000313" key="2">
    <source>
        <dbReference type="Proteomes" id="UP000235653"/>
    </source>
</evidence>
<protein>
    <submittedName>
        <fullName evidence="1">Uncharacterized protein</fullName>
    </submittedName>
</protein>
<dbReference type="AlphaFoldDB" id="A0A2P5P6B4"/>
<accession>A0A2P5P6B4</accession>
<gene>
    <name evidence="1" type="ORF">JP09_005985</name>
</gene>
<dbReference type="EMBL" id="JQAN02000010">
    <property type="protein sequence ID" value="PPD57851.1"/>
    <property type="molecule type" value="Genomic_DNA"/>
</dbReference>
<keyword evidence="2" id="KW-1185">Reference proteome</keyword>
<dbReference type="Gene3D" id="3.10.180.10">
    <property type="entry name" value="2,3-Dihydroxybiphenyl 1,2-Dioxygenase, domain 1"/>
    <property type="match status" value="1"/>
</dbReference>
<dbReference type="InterPro" id="IPR037523">
    <property type="entry name" value="VOC_core"/>
</dbReference>
<dbReference type="SUPFAM" id="SSF54593">
    <property type="entry name" value="Glyoxalase/Bleomycin resistance protein/Dihydroxybiphenyl dioxygenase"/>
    <property type="match status" value="1"/>
</dbReference>
<dbReference type="InterPro" id="IPR041581">
    <property type="entry name" value="Glyoxalase_6"/>
</dbReference>
<dbReference type="OrthoDB" id="9794917at2"/>
<dbReference type="RefSeq" id="WP_102330860.1">
    <property type="nucleotide sequence ID" value="NZ_CP058566.2"/>
</dbReference>
<dbReference type="PROSITE" id="PS51819">
    <property type="entry name" value="VOC"/>
    <property type="match status" value="1"/>
</dbReference>
<dbReference type="Proteomes" id="UP000235653">
    <property type="component" value="Unassembled WGS sequence"/>
</dbReference>
<name>A0A2P5P6B4_9CHLR</name>
<proteinExistence type="predicted"/>
<reference evidence="1 2" key="1">
    <citation type="journal article" date="2017" name="ISME J.">
        <title>Grape pomace compost harbors organohalide-respiring Dehalogenimonas species with novel reductive dehalogenase genes.</title>
        <authorList>
            <person name="Yang Y."/>
            <person name="Higgins S.A."/>
            <person name="Yan J."/>
            <person name="Simsir B."/>
            <person name="Chourey K."/>
            <person name="Iyer R."/>
            <person name="Hettich R.L."/>
            <person name="Baldwin B."/>
            <person name="Ogles D.M."/>
            <person name="Loffler F.E."/>
        </authorList>
    </citation>
    <scope>NUCLEOTIDE SEQUENCE [LARGE SCALE GENOMIC DNA]</scope>
    <source>
        <strain evidence="1 2">GP</strain>
    </source>
</reference>
<evidence type="ECO:0000313" key="1">
    <source>
        <dbReference type="EMBL" id="PPD57851.1"/>
    </source>
</evidence>
<organism evidence="1 2">
    <name type="scientific">Dehalogenimonas etheniformans</name>
    <dbReference type="NCBI Taxonomy" id="1536648"/>
    <lineage>
        <taxon>Bacteria</taxon>
        <taxon>Bacillati</taxon>
        <taxon>Chloroflexota</taxon>
        <taxon>Dehalococcoidia</taxon>
        <taxon>Dehalococcoidales</taxon>
        <taxon>Dehalococcoidaceae</taxon>
        <taxon>Dehalogenimonas</taxon>
    </lineage>
</organism>
<dbReference type="Pfam" id="PF18029">
    <property type="entry name" value="Glyoxalase_6"/>
    <property type="match status" value="1"/>
</dbReference>
<dbReference type="InterPro" id="IPR029068">
    <property type="entry name" value="Glyas_Bleomycin-R_OHBP_Dase"/>
</dbReference>
<comment type="caution">
    <text evidence="1">The sequence shown here is derived from an EMBL/GenBank/DDBJ whole genome shotgun (WGS) entry which is preliminary data.</text>
</comment>
<sequence>MLTMTSIMIGSEKPAVLAEFYTKVLGKPDWTEEGWWGWKVGDCWLHIGEHSEVKGIAKEPQRILLNFETRYYKKEYERIKALGAKVVKELYELDGAWISTFADPDGNYFQVNSPWK</sequence>